<reference evidence="2 3" key="1">
    <citation type="journal article" date="2016" name="Nat. Commun.">
        <title>Thousands of microbial genomes shed light on interconnected biogeochemical processes in an aquifer system.</title>
        <authorList>
            <person name="Anantharaman K."/>
            <person name="Brown C.T."/>
            <person name="Hug L.A."/>
            <person name="Sharon I."/>
            <person name="Castelle C.J."/>
            <person name="Probst A.J."/>
            <person name="Thomas B.C."/>
            <person name="Singh A."/>
            <person name="Wilkins M.J."/>
            <person name="Karaoz U."/>
            <person name="Brodie E.L."/>
            <person name="Williams K.H."/>
            <person name="Hubbard S.S."/>
            <person name="Banfield J.F."/>
        </authorList>
    </citation>
    <scope>NUCLEOTIDE SEQUENCE [LARGE SCALE GENOMIC DNA]</scope>
</reference>
<dbReference type="EMBL" id="MGIZ01000016">
    <property type="protein sequence ID" value="OGM99545.1"/>
    <property type="molecule type" value="Genomic_DNA"/>
</dbReference>
<dbReference type="Pfam" id="PF08241">
    <property type="entry name" value="Methyltransf_11"/>
    <property type="match status" value="1"/>
</dbReference>
<feature type="domain" description="Methyltransferase type 11" evidence="1">
    <location>
        <begin position="45"/>
        <end position="136"/>
    </location>
</feature>
<evidence type="ECO:0000259" key="1">
    <source>
        <dbReference type="Pfam" id="PF08241"/>
    </source>
</evidence>
<protein>
    <recommendedName>
        <fullName evidence="1">Methyltransferase type 11 domain-containing protein</fullName>
    </recommendedName>
</protein>
<evidence type="ECO:0000313" key="2">
    <source>
        <dbReference type="EMBL" id="OGM99545.1"/>
    </source>
</evidence>
<dbReference type="InterPro" id="IPR013216">
    <property type="entry name" value="Methyltransf_11"/>
</dbReference>
<dbReference type="PANTHER" id="PTHR43591:SF24">
    <property type="entry name" value="2-METHOXY-6-POLYPRENYL-1,4-BENZOQUINOL METHYLASE, MITOCHONDRIAL"/>
    <property type="match status" value="1"/>
</dbReference>
<name>A0A1F8EHL9_9BACT</name>
<comment type="caution">
    <text evidence="2">The sequence shown here is derived from an EMBL/GenBank/DDBJ whole genome shotgun (WGS) entry which is preliminary data.</text>
</comment>
<dbReference type="PANTHER" id="PTHR43591">
    <property type="entry name" value="METHYLTRANSFERASE"/>
    <property type="match status" value="1"/>
</dbReference>
<dbReference type="GO" id="GO:0008757">
    <property type="term" value="F:S-adenosylmethionine-dependent methyltransferase activity"/>
    <property type="evidence" value="ECO:0007669"/>
    <property type="project" value="InterPro"/>
</dbReference>
<evidence type="ECO:0000313" key="3">
    <source>
        <dbReference type="Proteomes" id="UP000177594"/>
    </source>
</evidence>
<dbReference type="Gene3D" id="3.40.50.150">
    <property type="entry name" value="Vaccinia Virus protein VP39"/>
    <property type="match status" value="1"/>
</dbReference>
<gene>
    <name evidence="2" type="ORF">A2817_01155</name>
</gene>
<dbReference type="InterPro" id="IPR029063">
    <property type="entry name" value="SAM-dependent_MTases_sf"/>
</dbReference>
<dbReference type="CDD" id="cd02440">
    <property type="entry name" value="AdoMet_MTases"/>
    <property type="match status" value="1"/>
</dbReference>
<organism evidence="2 3">
    <name type="scientific">Candidatus Yanofskybacteria bacterium RIFCSPHIGHO2_01_FULL_39_8b</name>
    <dbReference type="NCBI Taxonomy" id="1802659"/>
    <lineage>
        <taxon>Bacteria</taxon>
        <taxon>Candidatus Yanofskyibacteriota</taxon>
    </lineage>
</organism>
<dbReference type="AlphaFoldDB" id="A0A1F8EHL9"/>
<proteinExistence type="predicted"/>
<accession>A0A1F8EHL9</accession>
<dbReference type="Proteomes" id="UP000177594">
    <property type="component" value="Unassembled WGS sequence"/>
</dbReference>
<dbReference type="SUPFAM" id="SSF53335">
    <property type="entry name" value="S-adenosyl-L-methionine-dependent methyltransferases"/>
    <property type="match status" value="1"/>
</dbReference>
<sequence>MISEKEVVEYYDKIYNKKGINAMRPLDYYRQVFAYLGTVPGKNLLDVGTGTGHILRAAQEAGLKIYGTDISPEAIRVAKDNVPDANLTVAAGENLPFSDNFFNYVVCFGSLEHFLDMNKGINEMIRVAKPEARFMIVVPNRNYFLWRFRGEYGTKQQDLKETLMDYNEWKEFFKKNGLEVKNVYHDPWPWQSVKIFKHKNPWRIARRAFYRFVWLSIPLRYTYQFVFILQKI</sequence>